<dbReference type="EMBL" id="UZAH01025781">
    <property type="protein sequence ID" value="VDO70400.1"/>
    <property type="molecule type" value="Genomic_DNA"/>
</dbReference>
<feature type="region of interest" description="Disordered" evidence="1">
    <location>
        <begin position="1"/>
        <end position="23"/>
    </location>
</feature>
<dbReference type="WBParaSite" id="HPBE_0000697001-mRNA-1">
    <property type="protein sequence ID" value="HPBE_0000697001-mRNA-1"/>
    <property type="gene ID" value="HPBE_0000697001"/>
</dbReference>
<dbReference type="Proteomes" id="UP000050761">
    <property type="component" value="Unassembled WGS sequence"/>
</dbReference>
<evidence type="ECO:0000313" key="4">
    <source>
        <dbReference type="WBParaSite" id="HPBE_0000697001-mRNA-1"/>
    </source>
</evidence>
<dbReference type="AlphaFoldDB" id="A0A183FJ29"/>
<evidence type="ECO:0000313" key="3">
    <source>
        <dbReference type="Proteomes" id="UP000050761"/>
    </source>
</evidence>
<proteinExistence type="predicted"/>
<sequence>MSTTAPSSPQPPSRRVLLHGASDSAMIDDDELAGKICYQPLSASRSPAGKTVDEPNGKLPEIQRFDSDGRRRASTDHELSANIWEENVRGSNRAQNIRSATPTEPGLSTSIIDQLPEQQLKLCASKQCKLSLTTTGFSQMFLALVIAVVSSSS</sequence>
<organism evidence="3 4">
    <name type="scientific">Heligmosomoides polygyrus</name>
    <name type="common">Parasitic roundworm</name>
    <dbReference type="NCBI Taxonomy" id="6339"/>
    <lineage>
        <taxon>Eukaryota</taxon>
        <taxon>Metazoa</taxon>
        <taxon>Ecdysozoa</taxon>
        <taxon>Nematoda</taxon>
        <taxon>Chromadorea</taxon>
        <taxon>Rhabditida</taxon>
        <taxon>Rhabditina</taxon>
        <taxon>Rhabditomorpha</taxon>
        <taxon>Strongyloidea</taxon>
        <taxon>Heligmosomidae</taxon>
        <taxon>Heligmosomoides</taxon>
    </lineage>
</organism>
<evidence type="ECO:0000256" key="1">
    <source>
        <dbReference type="SAM" id="MobiDB-lite"/>
    </source>
</evidence>
<accession>A0A3P7X8S5</accession>
<reference evidence="4" key="2">
    <citation type="submission" date="2019-09" db="UniProtKB">
        <authorList>
            <consortium name="WormBaseParasite"/>
        </authorList>
    </citation>
    <scope>IDENTIFICATION</scope>
</reference>
<evidence type="ECO:0000313" key="2">
    <source>
        <dbReference type="EMBL" id="VDO70400.1"/>
    </source>
</evidence>
<feature type="compositionally biased region" description="Basic and acidic residues" evidence="1">
    <location>
        <begin position="51"/>
        <end position="77"/>
    </location>
</feature>
<reference evidence="2 3" key="1">
    <citation type="submission" date="2018-11" db="EMBL/GenBank/DDBJ databases">
        <authorList>
            <consortium name="Pathogen Informatics"/>
        </authorList>
    </citation>
    <scope>NUCLEOTIDE SEQUENCE [LARGE SCALE GENOMIC DNA]</scope>
</reference>
<gene>
    <name evidence="2" type="ORF">HPBE_LOCUS6971</name>
</gene>
<accession>A0A183FJ29</accession>
<name>A0A183FJ29_HELPZ</name>
<protein>
    <submittedName>
        <fullName evidence="2 4">Uncharacterized protein</fullName>
    </submittedName>
</protein>
<keyword evidence="3" id="KW-1185">Reference proteome</keyword>
<feature type="region of interest" description="Disordered" evidence="1">
    <location>
        <begin position="42"/>
        <end position="77"/>
    </location>
</feature>